<dbReference type="EMBL" id="JABEQD010000003">
    <property type="protein sequence ID" value="MBB2168159.1"/>
    <property type="molecule type" value="Genomic_DNA"/>
</dbReference>
<dbReference type="Pfam" id="PF00126">
    <property type="entry name" value="HTH_1"/>
    <property type="match status" value="1"/>
</dbReference>
<dbReference type="PROSITE" id="PS50931">
    <property type="entry name" value="HTH_LYSR"/>
    <property type="match status" value="1"/>
</dbReference>
<dbReference type="SUPFAM" id="SSF46785">
    <property type="entry name" value="Winged helix' DNA-binding domain"/>
    <property type="match status" value="1"/>
</dbReference>
<evidence type="ECO:0000313" key="6">
    <source>
        <dbReference type="EMBL" id="MBB2168159.1"/>
    </source>
</evidence>
<evidence type="ECO:0000259" key="5">
    <source>
        <dbReference type="PROSITE" id="PS50931"/>
    </source>
</evidence>
<dbReference type="InterPro" id="IPR058163">
    <property type="entry name" value="LysR-type_TF_proteobact-type"/>
</dbReference>
<dbReference type="InterPro" id="IPR005119">
    <property type="entry name" value="LysR_subst-bd"/>
</dbReference>
<accession>A0A7W4ISA1</accession>
<organism evidence="6 7">
    <name type="scientific">Gluconacetobacter aggeris</name>
    <dbReference type="NCBI Taxonomy" id="1286186"/>
    <lineage>
        <taxon>Bacteria</taxon>
        <taxon>Pseudomonadati</taxon>
        <taxon>Pseudomonadota</taxon>
        <taxon>Alphaproteobacteria</taxon>
        <taxon>Acetobacterales</taxon>
        <taxon>Acetobacteraceae</taxon>
        <taxon>Gluconacetobacter</taxon>
    </lineage>
</organism>
<dbReference type="RefSeq" id="WP_176643387.1">
    <property type="nucleotide sequence ID" value="NZ_JABEQD010000003.1"/>
</dbReference>
<dbReference type="GO" id="GO:0003700">
    <property type="term" value="F:DNA-binding transcription factor activity"/>
    <property type="evidence" value="ECO:0007669"/>
    <property type="project" value="InterPro"/>
</dbReference>
<dbReference type="Pfam" id="PF03466">
    <property type="entry name" value="LysR_substrate"/>
    <property type="match status" value="1"/>
</dbReference>
<dbReference type="Proteomes" id="UP000559860">
    <property type="component" value="Unassembled WGS sequence"/>
</dbReference>
<keyword evidence="3" id="KW-0238">DNA-binding</keyword>
<proteinExistence type="inferred from homology"/>
<dbReference type="InterPro" id="IPR036388">
    <property type="entry name" value="WH-like_DNA-bd_sf"/>
</dbReference>
<keyword evidence="4" id="KW-0804">Transcription</keyword>
<evidence type="ECO:0000256" key="3">
    <source>
        <dbReference type="ARBA" id="ARBA00023125"/>
    </source>
</evidence>
<sequence>MDALSGLEPFVFAARFRSYVKAGRHLGISSSAVAKSVSRLEARLGVQLLNRTTRSIGLTEAGAVFYERCRQALEDIRDAEATLHHAKGAPSGRLRVNVPHIVGRHLLMPLIADFVSRYPEIELDIALEDRIVDLIEEDIDVVIRSGNLPDSRLIARRLGDQHFITCASVSYLESNGHPLLPSEIQNHRCLRYRYPNTGLFAPWVYRPPHDQVRLPETMIFNNSDAALRAAADGLGLVHLPVYVARDAIASGQLIPLFEKYCMAIGSLWIIWPAVRTLSPKVRAFADFILERFAAMPEAFMPFRDGYGKIWFAEAPLGQLSSV</sequence>
<dbReference type="SUPFAM" id="SSF53850">
    <property type="entry name" value="Periplasmic binding protein-like II"/>
    <property type="match status" value="1"/>
</dbReference>
<name>A0A7W4ISA1_9PROT</name>
<protein>
    <submittedName>
        <fullName evidence="6">LysR family transcriptional regulator</fullName>
    </submittedName>
</protein>
<gene>
    <name evidence="6" type="ORF">HLH36_07300</name>
</gene>
<keyword evidence="2" id="KW-0805">Transcription regulation</keyword>
<evidence type="ECO:0000256" key="4">
    <source>
        <dbReference type="ARBA" id="ARBA00023163"/>
    </source>
</evidence>
<keyword evidence="7" id="KW-1185">Reference proteome</keyword>
<reference evidence="6 7" key="1">
    <citation type="submission" date="2020-04" db="EMBL/GenBank/DDBJ databases">
        <title>Description of novel Gluconacetobacter.</title>
        <authorList>
            <person name="Sombolestani A."/>
        </authorList>
    </citation>
    <scope>NUCLEOTIDE SEQUENCE [LARGE SCALE GENOMIC DNA]</scope>
    <source>
        <strain evidence="6 7">LMG 27801</strain>
    </source>
</reference>
<dbReference type="InterPro" id="IPR000847">
    <property type="entry name" value="LysR_HTH_N"/>
</dbReference>
<feature type="domain" description="HTH lysR-type" evidence="5">
    <location>
        <begin position="1"/>
        <end position="59"/>
    </location>
</feature>
<comment type="similarity">
    <text evidence="1">Belongs to the LysR transcriptional regulatory family.</text>
</comment>
<dbReference type="PANTHER" id="PTHR30537">
    <property type="entry name" value="HTH-TYPE TRANSCRIPTIONAL REGULATOR"/>
    <property type="match status" value="1"/>
</dbReference>
<evidence type="ECO:0000313" key="7">
    <source>
        <dbReference type="Proteomes" id="UP000559860"/>
    </source>
</evidence>
<dbReference type="GO" id="GO:0003677">
    <property type="term" value="F:DNA binding"/>
    <property type="evidence" value="ECO:0007669"/>
    <property type="project" value="UniProtKB-KW"/>
</dbReference>
<dbReference type="AlphaFoldDB" id="A0A7W4ISA1"/>
<dbReference type="Gene3D" id="1.10.10.10">
    <property type="entry name" value="Winged helix-like DNA-binding domain superfamily/Winged helix DNA-binding domain"/>
    <property type="match status" value="1"/>
</dbReference>
<dbReference type="CDD" id="cd08422">
    <property type="entry name" value="PBP2_CrgA_like"/>
    <property type="match status" value="1"/>
</dbReference>
<comment type="caution">
    <text evidence="6">The sequence shown here is derived from an EMBL/GenBank/DDBJ whole genome shotgun (WGS) entry which is preliminary data.</text>
</comment>
<evidence type="ECO:0000256" key="2">
    <source>
        <dbReference type="ARBA" id="ARBA00023015"/>
    </source>
</evidence>
<dbReference type="Gene3D" id="3.40.190.290">
    <property type="match status" value="1"/>
</dbReference>
<dbReference type="InterPro" id="IPR036390">
    <property type="entry name" value="WH_DNA-bd_sf"/>
</dbReference>
<dbReference type="FunFam" id="1.10.10.10:FF:000001">
    <property type="entry name" value="LysR family transcriptional regulator"/>
    <property type="match status" value="1"/>
</dbReference>
<dbReference type="PANTHER" id="PTHR30537:SF5">
    <property type="entry name" value="HTH-TYPE TRANSCRIPTIONAL ACTIVATOR TTDR-RELATED"/>
    <property type="match status" value="1"/>
</dbReference>
<evidence type="ECO:0000256" key="1">
    <source>
        <dbReference type="ARBA" id="ARBA00009437"/>
    </source>
</evidence>